<keyword evidence="1" id="KW-0812">Transmembrane</keyword>
<evidence type="ECO:0000313" key="2">
    <source>
        <dbReference type="EMBL" id="KAF2501371.1"/>
    </source>
</evidence>
<proteinExistence type="predicted"/>
<keyword evidence="1" id="KW-1133">Transmembrane helix</keyword>
<organism evidence="2 3">
    <name type="scientific">Lophium mytilinum</name>
    <dbReference type="NCBI Taxonomy" id="390894"/>
    <lineage>
        <taxon>Eukaryota</taxon>
        <taxon>Fungi</taxon>
        <taxon>Dikarya</taxon>
        <taxon>Ascomycota</taxon>
        <taxon>Pezizomycotina</taxon>
        <taxon>Dothideomycetes</taxon>
        <taxon>Pleosporomycetidae</taxon>
        <taxon>Mytilinidiales</taxon>
        <taxon>Mytilinidiaceae</taxon>
        <taxon>Lophium</taxon>
    </lineage>
</organism>
<accession>A0A6A6RA16</accession>
<dbReference type="EMBL" id="MU004182">
    <property type="protein sequence ID" value="KAF2501371.1"/>
    <property type="molecule type" value="Genomic_DNA"/>
</dbReference>
<keyword evidence="3" id="KW-1185">Reference proteome</keyword>
<evidence type="ECO:0000256" key="1">
    <source>
        <dbReference type="SAM" id="Phobius"/>
    </source>
</evidence>
<reference evidence="2" key="1">
    <citation type="journal article" date="2020" name="Stud. Mycol.">
        <title>101 Dothideomycetes genomes: a test case for predicting lifestyles and emergence of pathogens.</title>
        <authorList>
            <person name="Haridas S."/>
            <person name="Albert R."/>
            <person name="Binder M."/>
            <person name="Bloem J."/>
            <person name="Labutti K."/>
            <person name="Salamov A."/>
            <person name="Andreopoulos B."/>
            <person name="Baker S."/>
            <person name="Barry K."/>
            <person name="Bills G."/>
            <person name="Bluhm B."/>
            <person name="Cannon C."/>
            <person name="Castanera R."/>
            <person name="Culley D."/>
            <person name="Daum C."/>
            <person name="Ezra D."/>
            <person name="Gonzalez J."/>
            <person name="Henrissat B."/>
            <person name="Kuo A."/>
            <person name="Liang C."/>
            <person name="Lipzen A."/>
            <person name="Lutzoni F."/>
            <person name="Magnuson J."/>
            <person name="Mondo S."/>
            <person name="Nolan M."/>
            <person name="Ohm R."/>
            <person name="Pangilinan J."/>
            <person name="Park H.-J."/>
            <person name="Ramirez L."/>
            <person name="Alfaro M."/>
            <person name="Sun H."/>
            <person name="Tritt A."/>
            <person name="Yoshinaga Y."/>
            <person name="Zwiers L.-H."/>
            <person name="Turgeon B."/>
            <person name="Goodwin S."/>
            <person name="Spatafora J."/>
            <person name="Crous P."/>
            <person name="Grigoriev I."/>
        </authorList>
    </citation>
    <scope>NUCLEOTIDE SEQUENCE</scope>
    <source>
        <strain evidence="2">CBS 269.34</strain>
    </source>
</reference>
<dbReference type="OrthoDB" id="5414271at2759"/>
<dbReference type="AlphaFoldDB" id="A0A6A6RA16"/>
<evidence type="ECO:0000313" key="3">
    <source>
        <dbReference type="Proteomes" id="UP000799750"/>
    </source>
</evidence>
<keyword evidence="1" id="KW-0472">Membrane</keyword>
<feature type="transmembrane region" description="Helical" evidence="1">
    <location>
        <begin position="7"/>
        <end position="28"/>
    </location>
</feature>
<dbReference type="Proteomes" id="UP000799750">
    <property type="component" value="Unassembled WGS sequence"/>
</dbReference>
<gene>
    <name evidence="2" type="ORF">BU16DRAFT_613281</name>
</gene>
<name>A0A6A6RA16_9PEZI</name>
<protein>
    <submittedName>
        <fullName evidence="2">Uncharacterized protein</fullName>
    </submittedName>
</protein>
<sequence length="482" mass="53549">MDSTSTAGTWLPFTIVTVFGIGSLIYSMRPATNVADPFQCNSNAKRLGSWAQWQKPQTSWRRVANSPLQGPTIDATLSGFCGVNTLHLSRLPLTDHGAAGWTVLLSVCHSQPPDLRDPNTSDPTSKTCSNECEKSWQKMLIPSALTPHRGFACITISRATLITLFCLTNARPAFQYSGPAGFRAAYASYCGQWYVTWPIGEAAFVHLVPHDSHSTATDVYPSTFVQRVDRCVEMVVGVITGREIQLAFCGRKPPGVWFLEYVPKGFPAAHGSRHLYNMMGGKVYEVDFMAARKRDISDPDGMLELQLPSTEEGRHVTMYVPETEEAFIKHALDCLPWASLSWSIHRGMRDILVAYAKPVMDTHRKEFAAMLKATVSDKPQLLNAKGWSLSFVCDSMGDMAADAVLAGRGNSGDLVRVVTDIVKVIATDLAVDPLDENYFWRSVDRQFDIQGLLALTKLFVLEWSVDFDYQMYHHLPTSLYFG</sequence>